<feature type="transmembrane region" description="Helical" evidence="6">
    <location>
        <begin position="129"/>
        <end position="147"/>
    </location>
</feature>
<accession>A0A248THM9</accession>
<evidence type="ECO:0000313" key="8">
    <source>
        <dbReference type="Proteomes" id="UP000215137"/>
    </source>
</evidence>
<feature type="transmembrane region" description="Helical" evidence="6">
    <location>
        <begin position="238"/>
        <end position="258"/>
    </location>
</feature>
<feature type="transmembrane region" description="Helical" evidence="6">
    <location>
        <begin position="418"/>
        <end position="440"/>
    </location>
</feature>
<dbReference type="CDD" id="cd13124">
    <property type="entry name" value="MATE_SpoVB_like"/>
    <property type="match status" value="1"/>
</dbReference>
<keyword evidence="2" id="KW-1003">Cell membrane</keyword>
<dbReference type="KEGG" id="bko:CKF48_10520"/>
<dbReference type="Proteomes" id="UP000215137">
    <property type="component" value="Chromosome"/>
</dbReference>
<feature type="transmembrane region" description="Helical" evidence="6">
    <location>
        <begin position="290"/>
        <end position="314"/>
    </location>
</feature>
<feature type="transmembrane region" description="Helical" evidence="6">
    <location>
        <begin position="168"/>
        <end position="186"/>
    </location>
</feature>
<feature type="transmembrane region" description="Helical" evidence="6">
    <location>
        <begin position="389"/>
        <end position="406"/>
    </location>
</feature>
<dbReference type="InterPro" id="IPR002797">
    <property type="entry name" value="Polysacc_synth"/>
</dbReference>
<keyword evidence="3 6" id="KW-0812">Transmembrane</keyword>
<organism evidence="7 8">
    <name type="scientific">Cytobacillus kochii</name>
    <dbReference type="NCBI Taxonomy" id="859143"/>
    <lineage>
        <taxon>Bacteria</taxon>
        <taxon>Bacillati</taxon>
        <taxon>Bacillota</taxon>
        <taxon>Bacilli</taxon>
        <taxon>Bacillales</taxon>
        <taxon>Bacillaceae</taxon>
        <taxon>Cytobacillus</taxon>
    </lineage>
</organism>
<feature type="transmembrane region" description="Helical" evidence="6">
    <location>
        <begin position="326"/>
        <end position="346"/>
    </location>
</feature>
<dbReference type="PIRSF" id="PIRSF038958">
    <property type="entry name" value="PG_synth_SpoVB"/>
    <property type="match status" value="1"/>
</dbReference>
<feature type="transmembrane region" description="Helical" evidence="6">
    <location>
        <begin position="192"/>
        <end position="212"/>
    </location>
</feature>
<feature type="transmembrane region" description="Helical" evidence="6">
    <location>
        <begin position="482"/>
        <end position="502"/>
    </location>
</feature>
<dbReference type="Pfam" id="PF01943">
    <property type="entry name" value="Polysacc_synt"/>
    <property type="match status" value="1"/>
</dbReference>
<evidence type="ECO:0000313" key="7">
    <source>
        <dbReference type="EMBL" id="ASV67708.1"/>
    </source>
</evidence>
<protein>
    <submittedName>
        <fullName evidence="7">Polysaccharide biosynthesis protein</fullName>
    </submittedName>
</protein>
<dbReference type="InterPro" id="IPR050833">
    <property type="entry name" value="Poly_Biosynth_Transport"/>
</dbReference>
<evidence type="ECO:0000256" key="3">
    <source>
        <dbReference type="ARBA" id="ARBA00022692"/>
    </source>
</evidence>
<evidence type="ECO:0000256" key="1">
    <source>
        <dbReference type="ARBA" id="ARBA00004651"/>
    </source>
</evidence>
<dbReference type="AlphaFoldDB" id="A0A248THM9"/>
<evidence type="ECO:0000256" key="2">
    <source>
        <dbReference type="ARBA" id="ARBA00022475"/>
    </source>
</evidence>
<comment type="subcellular location">
    <subcellularLocation>
        <location evidence="1">Cell membrane</location>
        <topology evidence="1">Multi-pass membrane protein</topology>
    </subcellularLocation>
</comment>
<reference evidence="7 8" key="1">
    <citation type="submission" date="2017-08" db="EMBL/GenBank/DDBJ databases">
        <title>Complete Genome Sequence of Bacillus kochii Oregon-R-modENCODE STRAIN BDGP4, isolated from Drosophila melanogaster gut.</title>
        <authorList>
            <person name="Wan K.H."/>
            <person name="Yu C."/>
            <person name="Park S."/>
            <person name="Hammonds A.S."/>
            <person name="Booth B.W."/>
            <person name="Celniker S.E."/>
        </authorList>
    </citation>
    <scope>NUCLEOTIDE SEQUENCE [LARGE SCALE GENOMIC DNA]</scope>
    <source>
        <strain evidence="7 8">BDGP4</strain>
    </source>
</reference>
<name>A0A248THM9_9BACI</name>
<proteinExistence type="predicted"/>
<dbReference type="GO" id="GO:0005886">
    <property type="term" value="C:plasma membrane"/>
    <property type="evidence" value="ECO:0007669"/>
    <property type="project" value="UniProtKB-SubCell"/>
</dbReference>
<dbReference type="EMBL" id="CP022983">
    <property type="protein sequence ID" value="ASV67708.1"/>
    <property type="molecule type" value="Genomic_DNA"/>
</dbReference>
<dbReference type="PANTHER" id="PTHR30250:SF29">
    <property type="entry name" value="POLYSACCHARIDE BIOSYNTHESIS PROTEIN C-TERMINAL DOMAIN-CONTAINING PROTEIN"/>
    <property type="match status" value="1"/>
</dbReference>
<keyword evidence="4 6" id="KW-1133">Transmembrane helix</keyword>
<dbReference type="InterPro" id="IPR024923">
    <property type="entry name" value="PG_synth_SpoVB"/>
</dbReference>
<dbReference type="PANTHER" id="PTHR30250">
    <property type="entry name" value="PST FAMILY PREDICTED COLANIC ACID TRANSPORTER"/>
    <property type="match status" value="1"/>
</dbReference>
<feature type="transmembrane region" description="Helical" evidence="6">
    <location>
        <begin position="12"/>
        <end position="31"/>
    </location>
</feature>
<keyword evidence="5 6" id="KW-0472">Membrane</keyword>
<feature type="transmembrane region" description="Helical" evidence="6">
    <location>
        <begin position="452"/>
        <end position="470"/>
    </location>
</feature>
<gene>
    <name evidence="7" type="ORF">CKF48_10520</name>
</gene>
<evidence type="ECO:0000256" key="5">
    <source>
        <dbReference type="ARBA" id="ARBA00023136"/>
    </source>
</evidence>
<keyword evidence="8" id="KW-1185">Reference proteome</keyword>
<evidence type="ECO:0000256" key="4">
    <source>
        <dbReference type="ARBA" id="ARBA00022989"/>
    </source>
</evidence>
<feature type="transmembrane region" description="Helical" evidence="6">
    <location>
        <begin position="91"/>
        <end position="109"/>
    </location>
</feature>
<feature type="transmembrane region" description="Helical" evidence="6">
    <location>
        <begin position="361"/>
        <end position="382"/>
    </location>
</feature>
<dbReference type="OrthoDB" id="9775950at2"/>
<evidence type="ECO:0000256" key="6">
    <source>
        <dbReference type="SAM" id="Phobius"/>
    </source>
</evidence>
<sequence>MDTNQTSTSIMKGAVILTAAGIIVKLLSAVYRIPFQNIVGDIGFYIYQQVYPFYGIFLVLATTGFPVVISKLYIEQRTRNGEEGGRRLLKVAGLLLSMIAIICCLTMYFSADALAYYMNDPQLADSLRIVAISFLILPLVSVLRGFFQGKGNMMPTAVSQVSEQLLRVLFILLYAYILTKMGASIYSVSGGVYYGVILASLAAFAILLFYFIKEMKSAPRIRQKHMGVSSYFQLSKEIIVQSFAICVSSLLLIFIQLADALNLYALLTTSGFSEIEAKTLKGVYDRGQPLIQLGSIVATSMSLSLVPILTYVKIQQPQLLNEKIQLVIRVSLLFGVGASVGLWAIVSQTNVMLFENDKGSAVLGLMSIVILLSSLVITLAAVHQGLGNSFFPAWTILIGVGIKYFLNTSFVPHYGIYGAVYATYIALALMVIALLFRLKWNQSVKLVSVRELLTILSSAILMTIFLNLYLSVTALSFMSGRVLATFQSLTGAALGAILYLFLTIRSNIFTEAELRQLPFGEKLLHFMKRR</sequence>
<feature type="transmembrane region" description="Helical" evidence="6">
    <location>
        <begin position="51"/>
        <end position="70"/>
    </location>
</feature>